<comment type="caution">
    <text evidence="1">The sequence shown here is derived from an EMBL/GenBank/DDBJ whole genome shotgun (WGS) entry which is preliminary data.</text>
</comment>
<reference evidence="1" key="1">
    <citation type="submission" date="2021-06" db="EMBL/GenBank/DDBJ databases">
        <title>A collection of bacterial strains from the Burkholderia cepacia Research Laboratory and Repository.</title>
        <authorList>
            <person name="Lipuma J."/>
            <person name="Spilker T."/>
        </authorList>
    </citation>
    <scope>NUCLEOTIDE SEQUENCE</scope>
    <source>
        <strain evidence="1">AU37435</strain>
    </source>
</reference>
<dbReference type="RefSeq" id="WP_131929085.1">
    <property type="nucleotide sequence ID" value="NZ_CAJHDV010000007.1"/>
</dbReference>
<accession>A0AAP2HRW2</accession>
<gene>
    <name evidence="1" type="ORF">KTE52_30810</name>
</gene>
<sequence>MTISSQEQRRAVCFHIAGRAVIHALAGAHVYRVAVAPIHSPNWTYEPRKGSVLTGFDGYCEASDVPQISQSVVWSDKDGRFVGDREKFEDIIEQSRAAFNLLKPEFRKSEFPASAEQYLEQWRDLVRAHVAARWAGPMAQLIHVHGRFDEKKARGDSEFEHDISVADGMFQLLPENELSRILHITETSLREPGVWQQVGRLADALGRLGEVGRGLNEYLPESAVDWMRRLAPEAEVAGLPVRG</sequence>
<proteinExistence type="predicted"/>
<organism evidence="1 2">
    <name type="scientific">Burkholderia multivorans</name>
    <dbReference type="NCBI Taxonomy" id="87883"/>
    <lineage>
        <taxon>Bacteria</taxon>
        <taxon>Pseudomonadati</taxon>
        <taxon>Pseudomonadota</taxon>
        <taxon>Betaproteobacteria</taxon>
        <taxon>Burkholderiales</taxon>
        <taxon>Burkholderiaceae</taxon>
        <taxon>Burkholderia</taxon>
        <taxon>Burkholderia cepacia complex</taxon>
    </lineage>
</organism>
<dbReference type="EMBL" id="JAHPMX010000035">
    <property type="protein sequence ID" value="MBU9360717.1"/>
    <property type="molecule type" value="Genomic_DNA"/>
</dbReference>
<protein>
    <submittedName>
        <fullName evidence="1">Uncharacterized protein</fullName>
    </submittedName>
</protein>
<dbReference type="Proteomes" id="UP001196915">
    <property type="component" value="Unassembled WGS sequence"/>
</dbReference>
<name>A0AAP2HRW2_9BURK</name>
<evidence type="ECO:0000313" key="1">
    <source>
        <dbReference type="EMBL" id="MBU9360717.1"/>
    </source>
</evidence>
<dbReference type="AlphaFoldDB" id="A0AAP2HRW2"/>
<evidence type="ECO:0000313" key="2">
    <source>
        <dbReference type="Proteomes" id="UP001196915"/>
    </source>
</evidence>